<feature type="transmembrane region" description="Helical" evidence="7">
    <location>
        <begin position="228"/>
        <end position="245"/>
    </location>
</feature>
<gene>
    <name evidence="9" type="primary">pknB_3</name>
    <name evidence="9" type="ORF">ElP_04450</name>
</gene>
<feature type="transmembrane region" description="Helical" evidence="7">
    <location>
        <begin position="189"/>
        <end position="208"/>
    </location>
</feature>
<proteinExistence type="predicted"/>
<dbReference type="PROSITE" id="PS50011">
    <property type="entry name" value="PROTEIN_KINASE_DOM"/>
    <property type="match status" value="1"/>
</dbReference>
<keyword evidence="2 5" id="KW-0547">Nucleotide-binding</keyword>
<keyword evidence="7" id="KW-0812">Transmembrane</keyword>
<evidence type="ECO:0000256" key="5">
    <source>
        <dbReference type="PROSITE-ProRule" id="PRU10141"/>
    </source>
</evidence>
<dbReference type="RefSeq" id="WP_145266831.1">
    <property type="nucleotide sequence ID" value="NZ_CP036426.1"/>
</dbReference>
<evidence type="ECO:0000313" key="9">
    <source>
        <dbReference type="EMBL" id="QDV32610.1"/>
    </source>
</evidence>
<dbReference type="InterPro" id="IPR008271">
    <property type="entry name" value="Ser/Thr_kinase_AS"/>
</dbReference>
<keyword evidence="10" id="KW-1185">Reference proteome</keyword>
<evidence type="ECO:0000256" key="1">
    <source>
        <dbReference type="ARBA" id="ARBA00022679"/>
    </source>
</evidence>
<evidence type="ECO:0000313" key="10">
    <source>
        <dbReference type="Proteomes" id="UP000317835"/>
    </source>
</evidence>
<sequence>MTPDRWRRIDELFDAASRLDPDTREGWLRQACDGDDVLRDEVLRLLSHDERAELERFLPAPEAIDRTGDRTGTWPPHAAGRHPAGLESIGRNGAAPGGRDGGFTPIAAIHPGSGPGSSAGRHVPAKQRLLGLVCLSLGLALLMLSWKYLVARDPAPTQAIPYSILIVASCGVALLILRPAPLSPSRARFLELGMIGLVAGVFAVSQYQTMLDFARRGDPLRAQFVMNHRVLIAAILVLCHGLYAPSDWRKSGLVVGLIAVLPFATLLALYLRNPGPMAWLGGMGPRGGTSPLVLVGFDAMLLLILAAGSASGSHLIARLRREVREARQVGQYRLLRKLGVGGMGEVYLAEHQFLKRPCALKLIKPGIESGAKALARFEREVRLTATLSHPNTVEIYDYGRTEDGVYYYVMEYLPGMNLAELVERHGPLPPGRAIYLLRQICLALREAHGVGLVHRDIKPSNIIVARRGGEDDVAKLLDFGLVLPGPSNGASDLSDEGRILGTPLYMSPEQATVRQELDACSDLYSLGAVAYYLLTGRPPFHEGGMIEILVALARDPAVPPSLIHPGIPEDLERLVLKCLEKNPDDRFRDADALERALGQCRCAAHWGPAQAARWWLTAGDPMETGSGEDASGRPTADALEARHSA</sequence>
<evidence type="ECO:0000256" key="6">
    <source>
        <dbReference type="SAM" id="MobiDB-lite"/>
    </source>
</evidence>
<dbReference type="SUPFAM" id="SSF56112">
    <property type="entry name" value="Protein kinase-like (PK-like)"/>
    <property type="match status" value="1"/>
</dbReference>
<feature type="region of interest" description="Disordered" evidence="6">
    <location>
        <begin position="619"/>
        <end position="645"/>
    </location>
</feature>
<dbReference type="GO" id="GO:0004674">
    <property type="term" value="F:protein serine/threonine kinase activity"/>
    <property type="evidence" value="ECO:0007669"/>
    <property type="project" value="UniProtKB-EC"/>
</dbReference>
<dbReference type="SMART" id="SM00220">
    <property type="entry name" value="S_TKc"/>
    <property type="match status" value="1"/>
</dbReference>
<dbReference type="OrthoDB" id="6111975at2"/>
<dbReference type="InterPro" id="IPR017441">
    <property type="entry name" value="Protein_kinase_ATP_BS"/>
</dbReference>
<organism evidence="9 10">
    <name type="scientific">Tautonia plasticadhaerens</name>
    <dbReference type="NCBI Taxonomy" id="2527974"/>
    <lineage>
        <taxon>Bacteria</taxon>
        <taxon>Pseudomonadati</taxon>
        <taxon>Planctomycetota</taxon>
        <taxon>Planctomycetia</taxon>
        <taxon>Isosphaerales</taxon>
        <taxon>Isosphaeraceae</taxon>
        <taxon>Tautonia</taxon>
    </lineage>
</organism>
<feature type="region of interest" description="Disordered" evidence="6">
    <location>
        <begin position="64"/>
        <end position="87"/>
    </location>
</feature>
<feature type="transmembrane region" description="Helical" evidence="7">
    <location>
        <begin position="129"/>
        <end position="148"/>
    </location>
</feature>
<reference evidence="9 10" key="1">
    <citation type="submission" date="2019-02" db="EMBL/GenBank/DDBJ databases">
        <title>Deep-cultivation of Planctomycetes and their phenomic and genomic characterization uncovers novel biology.</title>
        <authorList>
            <person name="Wiegand S."/>
            <person name="Jogler M."/>
            <person name="Boedeker C."/>
            <person name="Pinto D."/>
            <person name="Vollmers J."/>
            <person name="Rivas-Marin E."/>
            <person name="Kohn T."/>
            <person name="Peeters S.H."/>
            <person name="Heuer A."/>
            <person name="Rast P."/>
            <person name="Oberbeckmann S."/>
            <person name="Bunk B."/>
            <person name="Jeske O."/>
            <person name="Meyerdierks A."/>
            <person name="Storesund J.E."/>
            <person name="Kallscheuer N."/>
            <person name="Luecker S."/>
            <person name="Lage O.M."/>
            <person name="Pohl T."/>
            <person name="Merkel B.J."/>
            <person name="Hornburger P."/>
            <person name="Mueller R.-W."/>
            <person name="Bruemmer F."/>
            <person name="Labrenz M."/>
            <person name="Spormann A.M."/>
            <person name="Op den Camp H."/>
            <person name="Overmann J."/>
            <person name="Amann R."/>
            <person name="Jetten M.S.M."/>
            <person name="Mascher T."/>
            <person name="Medema M.H."/>
            <person name="Devos D.P."/>
            <person name="Kaster A.-K."/>
            <person name="Ovreas L."/>
            <person name="Rohde M."/>
            <person name="Galperin M.Y."/>
            <person name="Jogler C."/>
        </authorList>
    </citation>
    <scope>NUCLEOTIDE SEQUENCE [LARGE SCALE GENOMIC DNA]</scope>
    <source>
        <strain evidence="9 10">ElP</strain>
    </source>
</reference>
<dbReference type="InterPro" id="IPR011009">
    <property type="entry name" value="Kinase-like_dom_sf"/>
</dbReference>
<dbReference type="EC" id="2.7.11.1" evidence="9"/>
<dbReference type="Pfam" id="PF00069">
    <property type="entry name" value="Pkinase"/>
    <property type="match status" value="1"/>
</dbReference>
<feature type="transmembrane region" description="Helical" evidence="7">
    <location>
        <begin position="291"/>
        <end position="317"/>
    </location>
</feature>
<feature type="binding site" evidence="5">
    <location>
        <position position="361"/>
    </location>
    <ligand>
        <name>ATP</name>
        <dbReference type="ChEBI" id="CHEBI:30616"/>
    </ligand>
</feature>
<dbReference type="InterPro" id="IPR000719">
    <property type="entry name" value="Prot_kinase_dom"/>
</dbReference>
<feature type="transmembrane region" description="Helical" evidence="7">
    <location>
        <begin position="252"/>
        <end position="271"/>
    </location>
</feature>
<evidence type="ECO:0000256" key="2">
    <source>
        <dbReference type="ARBA" id="ARBA00022741"/>
    </source>
</evidence>
<feature type="domain" description="Protein kinase" evidence="8">
    <location>
        <begin position="332"/>
        <end position="598"/>
    </location>
</feature>
<dbReference type="CDD" id="cd14014">
    <property type="entry name" value="STKc_PknB_like"/>
    <property type="match status" value="1"/>
</dbReference>
<keyword evidence="3 9" id="KW-0418">Kinase</keyword>
<name>A0A518GVH9_9BACT</name>
<dbReference type="Gene3D" id="3.30.200.20">
    <property type="entry name" value="Phosphorylase Kinase, domain 1"/>
    <property type="match status" value="1"/>
</dbReference>
<keyword evidence="7" id="KW-0472">Membrane</keyword>
<dbReference type="PANTHER" id="PTHR43289:SF6">
    <property type="entry name" value="SERINE_THREONINE-PROTEIN KINASE NEKL-3"/>
    <property type="match status" value="1"/>
</dbReference>
<dbReference type="Gene3D" id="1.10.510.10">
    <property type="entry name" value="Transferase(Phosphotransferase) domain 1"/>
    <property type="match status" value="1"/>
</dbReference>
<dbReference type="PROSITE" id="PS00108">
    <property type="entry name" value="PROTEIN_KINASE_ST"/>
    <property type="match status" value="1"/>
</dbReference>
<keyword evidence="7" id="KW-1133">Transmembrane helix</keyword>
<evidence type="ECO:0000256" key="4">
    <source>
        <dbReference type="ARBA" id="ARBA00022840"/>
    </source>
</evidence>
<dbReference type="KEGG" id="tpla:ElP_04450"/>
<dbReference type="GO" id="GO:0005524">
    <property type="term" value="F:ATP binding"/>
    <property type="evidence" value="ECO:0007669"/>
    <property type="project" value="UniProtKB-UniRule"/>
</dbReference>
<accession>A0A518GVH9</accession>
<dbReference type="AlphaFoldDB" id="A0A518GVH9"/>
<evidence type="ECO:0000256" key="7">
    <source>
        <dbReference type="SAM" id="Phobius"/>
    </source>
</evidence>
<evidence type="ECO:0000259" key="8">
    <source>
        <dbReference type="PROSITE" id="PS50011"/>
    </source>
</evidence>
<feature type="transmembrane region" description="Helical" evidence="7">
    <location>
        <begin position="160"/>
        <end position="177"/>
    </location>
</feature>
<dbReference type="PROSITE" id="PS00107">
    <property type="entry name" value="PROTEIN_KINASE_ATP"/>
    <property type="match status" value="1"/>
</dbReference>
<dbReference type="EMBL" id="CP036426">
    <property type="protein sequence ID" value="QDV32610.1"/>
    <property type="molecule type" value="Genomic_DNA"/>
</dbReference>
<keyword evidence="1 9" id="KW-0808">Transferase</keyword>
<evidence type="ECO:0000256" key="3">
    <source>
        <dbReference type="ARBA" id="ARBA00022777"/>
    </source>
</evidence>
<dbReference type="Proteomes" id="UP000317835">
    <property type="component" value="Chromosome"/>
</dbReference>
<protein>
    <submittedName>
        <fullName evidence="9">Serine/threonine-protein kinase PknB</fullName>
        <ecNumber evidence="9">2.7.11.1</ecNumber>
    </submittedName>
</protein>
<keyword evidence="4 5" id="KW-0067">ATP-binding</keyword>
<dbReference type="PANTHER" id="PTHR43289">
    <property type="entry name" value="MITOGEN-ACTIVATED PROTEIN KINASE KINASE KINASE 20-RELATED"/>
    <property type="match status" value="1"/>
</dbReference>